<name>A0AAD9TYM0_9ROSI</name>
<dbReference type="Pfam" id="PF01554">
    <property type="entry name" value="MatE"/>
    <property type="match status" value="1"/>
</dbReference>
<protein>
    <submittedName>
        <fullName evidence="4">Uncharacterized protein</fullName>
    </submittedName>
</protein>
<accession>A0AAD9TYM0</accession>
<feature type="region of interest" description="Disordered" evidence="2">
    <location>
        <begin position="1"/>
        <end position="20"/>
    </location>
</feature>
<comment type="caution">
    <text evidence="4">The sequence shown here is derived from an EMBL/GenBank/DDBJ whole genome shotgun (WGS) entry which is preliminary data.</text>
</comment>
<evidence type="ECO:0000256" key="3">
    <source>
        <dbReference type="SAM" id="Phobius"/>
    </source>
</evidence>
<organism evidence="4 5">
    <name type="scientific">Dipteronia dyeriana</name>
    <dbReference type="NCBI Taxonomy" id="168575"/>
    <lineage>
        <taxon>Eukaryota</taxon>
        <taxon>Viridiplantae</taxon>
        <taxon>Streptophyta</taxon>
        <taxon>Embryophyta</taxon>
        <taxon>Tracheophyta</taxon>
        <taxon>Spermatophyta</taxon>
        <taxon>Magnoliopsida</taxon>
        <taxon>eudicotyledons</taxon>
        <taxon>Gunneridae</taxon>
        <taxon>Pentapetalae</taxon>
        <taxon>rosids</taxon>
        <taxon>malvids</taxon>
        <taxon>Sapindales</taxon>
        <taxon>Sapindaceae</taxon>
        <taxon>Hippocastanoideae</taxon>
        <taxon>Acereae</taxon>
        <taxon>Dipteronia</taxon>
    </lineage>
</organism>
<keyword evidence="3" id="KW-0472">Membrane</keyword>
<evidence type="ECO:0000256" key="2">
    <source>
        <dbReference type="SAM" id="MobiDB-lite"/>
    </source>
</evidence>
<feature type="transmembrane region" description="Helical" evidence="3">
    <location>
        <begin position="208"/>
        <end position="227"/>
    </location>
</feature>
<evidence type="ECO:0000313" key="5">
    <source>
        <dbReference type="Proteomes" id="UP001280121"/>
    </source>
</evidence>
<sequence length="251" mass="27636">MESREELHQPILTSSIQPSPTPLPAELGHLEVNSRLEKVLSDTHELSYFERLQMASWVELKLLLPLAAPAILVYLINSTMSLSTRMFCGQLGSLELAAASLGNSGIQLFAYGFMLGMGSAVETLWSSIRSTQIRHARHISSKSHHRSPPNRDPSDVHLHSILSHLDPTRRTGGSVFRGSCIRLRYDPTNLRLRCQLPHTKIPASTEHCGTIAPSAYIAAVTLVVHLFLSWVVVYKLGLGLMGASLVLSLSR</sequence>
<dbReference type="Proteomes" id="UP001280121">
    <property type="component" value="Unassembled WGS sequence"/>
</dbReference>
<dbReference type="InterPro" id="IPR002528">
    <property type="entry name" value="MATE_fam"/>
</dbReference>
<keyword evidence="3" id="KW-0812">Transmembrane</keyword>
<dbReference type="GO" id="GO:0016020">
    <property type="term" value="C:membrane"/>
    <property type="evidence" value="ECO:0007669"/>
    <property type="project" value="InterPro"/>
</dbReference>
<dbReference type="PANTHER" id="PTHR11206">
    <property type="entry name" value="MULTIDRUG RESISTANCE PROTEIN"/>
    <property type="match status" value="1"/>
</dbReference>
<dbReference type="AlphaFoldDB" id="A0AAD9TYM0"/>
<keyword evidence="3" id="KW-1133">Transmembrane helix</keyword>
<reference evidence="4" key="1">
    <citation type="journal article" date="2023" name="Plant J.">
        <title>Genome sequences and population genomics provide insights into the demographic history, inbreeding, and mutation load of two 'living fossil' tree species of Dipteronia.</title>
        <authorList>
            <person name="Feng Y."/>
            <person name="Comes H.P."/>
            <person name="Chen J."/>
            <person name="Zhu S."/>
            <person name="Lu R."/>
            <person name="Zhang X."/>
            <person name="Li P."/>
            <person name="Qiu J."/>
            <person name="Olsen K.M."/>
            <person name="Qiu Y."/>
        </authorList>
    </citation>
    <scope>NUCLEOTIDE SEQUENCE</scope>
    <source>
        <strain evidence="4">KIB01</strain>
    </source>
</reference>
<proteinExistence type="inferred from homology"/>
<dbReference type="EMBL" id="JANJYI010000006">
    <property type="protein sequence ID" value="KAK2644466.1"/>
    <property type="molecule type" value="Genomic_DNA"/>
</dbReference>
<evidence type="ECO:0000313" key="4">
    <source>
        <dbReference type="EMBL" id="KAK2644466.1"/>
    </source>
</evidence>
<dbReference type="GO" id="GO:0015297">
    <property type="term" value="F:antiporter activity"/>
    <property type="evidence" value="ECO:0007669"/>
    <property type="project" value="InterPro"/>
</dbReference>
<comment type="similarity">
    <text evidence="1">Belongs to the multi antimicrobial extrusion (MATE) (TC 2.A.66.1) family.</text>
</comment>
<gene>
    <name evidence="4" type="ORF">Ddye_019661</name>
</gene>
<evidence type="ECO:0000256" key="1">
    <source>
        <dbReference type="ARBA" id="ARBA00010199"/>
    </source>
</evidence>
<dbReference type="GO" id="GO:0042910">
    <property type="term" value="F:xenobiotic transmembrane transporter activity"/>
    <property type="evidence" value="ECO:0007669"/>
    <property type="project" value="InterPro"/>
</dbReference>
<feature type="transmembrane region" description="Helical" evidence="3">
    <location>
        <begin position="58"/>
        <end position="76"/>
    </location>
</feature>
<keyword evidence="5" id="KW-1185">Reference proteome</keyword>
<feature type="transmembrane region" description="Helical" evidence="3">
    <location>
        <begin position="108"/>
        <end position="128"/>
    </location>
</feature>